<dbReference type="KEGG" id="dpg:DESPIGER_1900"/>
<reference evidence="3" key="1">
    <citation type="submission" date="2016-10" db="EMBL/GenBank/DDBJ databases">
        <authorList>
            <person name="Wegmann U."/>
        </authorList>
    </citation>
    <scope>NUCLEOTIDE SEQUENCE [LARGE SCALE GENOMIC DNA]</scope>
</reference>
<dbReference type="OrthoDB" id="5458931at2"/>
<keyword evidence="3" id="KW-1185">Reference proteome</keyword>
<accession>A0A1K1LG85</accession>
<sequence>MRITWKIEKKRGNLRPVLTYTVTLEDFERALATPPLSITSLIPEPPESWQEHCWPGQHERAGRDGSDDRPHYQLSIPSHKGRHGSQSLRLPWREDNSYPEVEASFRLLREAFAREVERAGASRPMHEENSLELGGTTLRTVAPAILGQRFLEAAGKAQAGACTGQDRRMPHRP</sequence>
<evidence type="ECO:0000313" key="3">
    <source>
        <dbReference type="Proteomes" id="UP000186323"/>
    </source>
</evidence>
<feature type="region of interest" description="Disordered" evidence="1">
    <location>
        <begin position="47"/>
        <end position="91"/>
    </location>
</feature>
<feature type="compositionally biased region" description="Basic and acidic residues" evidence="1">
    <location>
        <begin position="57"/>
        <end position="71"/>
    </location>
</feature>
<dbReference type="RefSeq" id="WP_072335861.1">
    <property type="nucleotide sequence ID" value="NZ_JAXXLW010000012.1"/>
</dbReference>
<dbReference type="EMBL" id="LT630450">
    <property type="protein sequence ID" value="SFV73729.1"/>
    <property type="molecule type" value="Genomic_DNA"/>
</dbReference>
<proteinExistence type="predicted"/>
<protein>
    <submittedName>
        <fullName evidence="2">Uncharacterized protein</fullName>
    </submittedName>
</protein>
<organism evidence="2 3">
    <name type="scientific">Desulfovibrio piger</name>
    <dbReference type="NCBI Taxonomy" id="901"/>
    <lineage>
        <taxon>Bacteria</taxon>
        <taxon>Pseudomonadati</taxon>
        <taxon>Thermodesulfobacteriota</taxon>
        <taxon>Desulfovibrionia</taxon>
        <taxon>Desulfovibrionales</taxon>
        <taxon>Desulfovibrionaceae</taxon>
        <taxon>Desulfovibrio</taxon>
    </lineage>
</organism>
<dbReference type="AlphaFoldDB" id="A0A1K1LG85"/>
<name>A0A1K1LG85_9BACT</name>
<evidence type="ECO:0000256" key="1">
    <source>
        <dbReference type="SAM" id="MobiDB-lite"/>
    </source>
</evidence>
<evidence type="ECO:0000313" key="2">
    <source>
        <dbReference type="EMBL" id="SFV73729.1"/>
    </source>
</evidence>
<gene>
    <name evidence="2" type="ORF">DESPIGER_1900</name>
</gene>
<dbReference type="Proteomes" id="UP000186323">
    <property type="component" value="Chromosome I"/>
</dbReference>